<dbReference type="SUPFAM" id="SSF50156">
    <property type="entry name" value="PDZ domain-like"/>
    <property type="match status" value="1"/>
</dbReference>
<dbReference type="SMART" id="SM00228">
    <property type="entry name" value="PDZ"/>
    <property type="match status" value="1"/>
</dbReference>
<dbReference type="InterPro" id="IPR001478">
    <property type="entry name" value="PDZ"/>
</dbReference>
<proteinExistence type="predicted"/>
<evidence type="ECO:0000313" key="3">
    <source>
        <dbReference type="Proteomes" id="UP000190852"/>
    </source>
</evidence>
<evidence type="ECO:0000259" key="1">
    <source>
        <dbReference type="PROSITE" id="PS50106"/>
    </source>
</evidence>
<feature type="domain" description="PDZ" evidence="1">
    <location>
        <begin position="111"/>
        <end position="158"/>
    </location>
</feature>
<dbReference type="InterPro" id="IPR041613">
    <property type="entry name" value="Pept_S41_N"/>
</dbReference>
<dbReference type="Gene3D" id="3.30.750.170">
    <property type="match status" value="1"/>
</dbReference>
<organism evidence="2 3">
    <name type="scientific">Parabacteroides chartae</name>
    <dbReference type="NCBI Taxonomy" id="1037355"/>
    <lineage>
        <taxon>Bacteria</taxon>
        <taxon>Pseudomonadati</taxon>
        <taxon>Bacteroidota</taxon>
        <taxon>Bacteroidia</taxon>
        <taxon>Bacteroidales</taxon>
        <taxon>Tannerellaceae</taxon>
        <taxon>Parabacteroides</taxon>
    </lineage>
</organism>
<dbReference type="Proteomes" id="UP000190852">
    <property type="component" value="Unassembled WGS sequence"/>
</dbReference>
<dbReference type="GO" id="GO:0007165">
    <property type="term" value="P:signal transduction"/>
    <property type="evidence" value="ECO:0007669"/>
    <property type="project" value="TreeGrafter"/>
</dbReference>
<dbReference type="Gene3D" id="2.30.42.10">
    <property type="match status" value="1"/>
</dbReference>
<accession>A0A1T5ELK7</accession>
<dbReference type="GO" id="GO:0030288">
    <property type="term" value="C:outer membrane-bounded periplasmic space"/>
    <property type="evidence" value="ECO:0007669"/>
    <property type="project" value="TreeGrafter"/>
</dbReference>
<name>A0A1T5ELK7_9BACT</name>
<gene>
    <name evidence="2" type="ORF">SAMN05660349_03032</name>
</gene>
<dbReference type="Pfam" id="PF18294">
    <property type="entry name" value="Pept_S41_N"/>
    <property type="match status" value="1"/>
</dbReference>
<sequence length="496" mass="54938">MQKNYRILIILFAAITGTLFFQSCSKDDNPIDEPAKEVVPKETQKVTQFAIDVLQDVYLWSSTIKSVDVTKIKDPVAMVDSIRYSADRWTSLTDDAKGLTDSFAGEGTSYGYSLGVYLFSNTSNQCFAVVQFVYPGTPAEKAGMKRGDLILQMNGTDITTSNYYDLFYSSSVTLGMAALNGNVISLNNKTISLTAVSMYQEPVNTYKVINKGSSKIGYLFYTDYTLKSHEKLLEVLQSFKASGVTDVILDLRYNLGGYSLTSQILSSMLAPASIVSGKQIFLKQIWNDDYTAYWKKQGEDLNEYFSYTYNYEDEDSKKVSLSVESANLNLNRLFVLVSGNTASASEATITGLSPYIKVTTIGEQTAGKYCGGIVFTPDDIYETPDAALKNWGIYTMVYRYADKNGNTACMPDGFKPDYEVADDPFDRYAMGDEAEPLLAKAIQLITGESVTTKAAVSLFRPKSVDKAISRKGALNNKLIELPGRYKLNKENRSSAR</sequence>
<keyword evidence="2" id="KW-0645">Protease</keyword>
<dbReference type="Gene3D" id="3.90.226.10">
    <property type="entry name" value="2-enoyl-CoA Hydratase, Chain A, domain 1"/>
    <property type="match status" value="1"/>
</dbReference>
<protein>
    <submittedName>
        <fullName evidence="2">C-terminal processing protease CtpA/Prc, contains a PDZ domain</fullName>
    </submittedName>
</protein>
<dbReference type="PROSITE" id="PS50106">
    <property type="entry name" value="PDZ"/>
    <property type="match status" value="1"/>
</dbReference>
<dbReference type="GO" id="GO:0008236">
    <property type="term" value="F:serine-type peptidase activity"/>
    <property type="evidence" value="ECO:0007669"/>
    <property type="project" value="InterPro"/>
</dbReference>
<dbReference type="EMBL" id="FUYQ01000028">
    <property type="protein sequence ID" value="SKB84831.1"/>
    <property type="molecule type" value="Genomic_DNA"/>
</dbReference>
<dbReference type="Pfam" id="PF03572">
    <property type="entry name" value="Peptidase_S41"/>
    <property type="match status" value="1"/>
</dbReference>
<dbReference type="InterPro" id="IPR005151">
    <property type="entry name" value="Tail-specific_protease"/>
</dbReference>
<dbReference type="SUPFAM" id="SSF52096">
    <property type="entry name" value="ClpP/crotonase"/>
    <property type="match status" value="1"/>
</dbReference>
<keyword evidence="3" id="KW-1185">Reference proteome</keyword>
<dbReference type="InterPro" id="IPR041489">
    <property type="entry name" value="PDZ_6"/>
</dbReference>
<dbReference type="InterPro" id="IPR036034">
    <property type="entry name" value="PDZ_sf"/>
</dbReference>
<keyword evidence="2" id="KW-0378">Hydrolase</keyword>
<evidence type="ECO:0000313" key="2">
    <source>
        <dbReference type="EMBL" id="SKB84831.1"/>
    </source>
</evidence>
<dbReference type="GO" id="GO:0004175">
    <property type="term" value="F:endopeptidase activity"/>
    <property type="evidence" value="ECO:0007669"/>
    <property type="project" value="TreeGrafter"/>
</dbReference>
<dbReference type="GO" id="GO:0006508">
    <property type="term" value="P:proteolysis"/>
    <property type="evidence" value="ECO:0007669"/>
    <property type="project" value="UniProtKB-KW"/>
</dbReference>
<reference evidence="3" key="1">
    <citation type="submission" date="2017-02" db="EMBL/GenBank/DDBJ databases">
        <authorList>
            <person name="Varghese N."/>
            <person name="Submissions S."/>
        </authorList>
    </citation>
    <scope>NUCLEOTIDE SEQUENCE [LARGE SCALE GENOMIC DNA]</scope>
    <source>
        <strain evidence="3">DSM 24967</strain>
    </source>
</reference>
<dbReference type="PROSITE" id="PS51257">
    <property type="entry name" value="PROKAR_LIPOPROTEIN"/>
    <property type="match status" value="1"/>
</dbReference>
<dbReference type="InterPro" id="IPR029045">
    <property type="entry name" value="ClpP/crotonase-like_dom_sf"/>
</dbReference>
<dbReference type="AlphaFoldDB" id="A0A1T5ELK7"/>
<dbReference type="RefSeq" id="WP_079684428.1">
    <property type="nucleotide sequence ID" value="NZ_FUYQ01000028.1"/>
</dbReference>
<dbReference type="PANTHER" id="PTHR32060">
    <property type="entry name" value="TAIL-SPECIFIC PROTEASE"/>
    <property type="match status" value="1"/>
</dbReference>
<dbReference type="Pfam" id="PF17820">
    <property type="entry name" value="PDZ_6"/>
    <property type="match status" value="1"/>
</dbReference>
<dbReference type="CDD" id="cd07561">
    <property type="entry name" value="Peptidase_S41_CPP_like"/>
    <property type="match status" value="1"/>
</dbReference>
<dbReference type="PANTHER" id="PTHR32060:SF30">
    <property type="entry name" value="CARBOXY-TERMINAL PROCESSING PROTEASE CTPA"/>
    <property type="match status" value="1"/>
</dbReference>